<protein>
    <submittedName>
        <fullName evidence="1">Uncharacterized protein</fullName>
    </submittedName>
</protein>
<proteinExistence type="predicted"/>
<comment type="caution">
    <text evidence="1">The sequence shown here is derived from an EMBL/GenBank/DDBJ whole genome shotgun (WGS) entry which is preliminary data.</text>
</comment>
<dbReference type="EMBL" id="JASPKY010000096">
    <property type="protein sequence ID" value="KAK9737729.1"/>
    <property type="molecule type" value="Genomic_DNA"/>
</dbReference>
<name>A0AAW1LRD3_POPJA</name>
<gene>
    <name evidence="1" type="ORF">QE152_g10502</name>
</gene>
<sequence length="97" mass="11220">MPTISRGTRRHENSTFDRGFSSGVFVIVRGGFRPFKIGCFRSWKSETGVPRNGEFLVMLWEKGIKIGCFRSWKSETGVPRNGEFLVMLWEKGMRGWK</sequence>
<evidence type="ECO:0000313" key="2">
    <source>
        <dbReference type="Proteomes" id="UP001458880"/>
    </source>
</evidence>
<organism evidence="1 2">
    <name type="scientific">Popillia japonica</name>
    <name type="common">Japanese beetle</name>
    <dbReference type="NCBI Taxonomy" id="7064"/>
    <lineage>
        <taxon>Eukaryota</taxon>
        <taxon>Metazoa</taxon>
        <taxon>Ecdysozoa</taxon>
        <taxon>Arthropoda</taxon>
        <taxon>Hexapoda</taxon>
        <taxon>Insecta</taxon>
        <taxon>Pterygota</taxon>
        <taxon>Neoptera</taxon>
        <taxon>Endopterygota</taxon>
        <taxon>Coleoptera</taxon>
        <taxon>Polyphaga</taxon>
        <taxon>Scarabaeiformia</taxon>
        <taxon>Scarabaeidae</taxon>
        <taxon>Rutelinae</taxon>
        <taxon>Popillia</taxon>
    </lineage>
</organism>
<evidence type="ECO:0000313" key="1">
    <source>
        <dbReference type="EMBL" id="KAK9737729.1"/>
    </source>
</evidence>
<keyword evidence="2" id="KW-1185">Reference proteome</keyword>
<dbReference type="AlphaFoldDB" id="A0AAW1LRD3"/>
<reference evidence="1 2" key="1">
    <citation type="journal article" date="2024" name="BMC Genomics">
        <title>De novo assembly and annotation of Popillia japonica's genome with initial clues to its potential as an invasive pest.</title>
        <authorList>
            <person name="Cucini C."/>
            <person name="Boschi S."/>
            <person name="Funari R."/>
            <person name="Cardaioli E."/>
            <person name="Iannotti N."/>
            <person name="Marturano G."/>
            <person name="Paoli F."/>
            <person name="Bruttini M."/>
            <person name="Carapelli A."/>
            <person name="Frati F."/>
            <person name="Nardi F."/>
        </authorList>
    </citation>
    <scope>NUCLEOTIDE SEQUENCE [LARGE SCALE GENOMIC DNA]</scope>
    <source>
        <strain evidence="1">DMR45628</strain>
    </source>
</reference>
<dbReference type="Proteomes" id="UP001458880">
    <property type="component" value="Unassembled WGS sequence"/>
</dbReference>
<accession>A0AAW1LRD3</accession>